<dbReference type="Proteomes" id="UP000286134">
    <property type="component" value="Unassembled WGS sequence"/>
</dbReference>
<comment type="caution">
    <text evidence="3">The sequence shown here is derived from an EMBL/GenBank/DDBJ whole genome shotgun (WGS) entry which is preliminary data.</text>
</comment>
<evidence type="ECO:0000313" key="4">
    <source>
        <dbReference type="Proteomes" id="UP000286134"/>
    </source>
</evidence>
<evidence type="ECO:0000256" key="1">
    <source>
        <dbReference type="SAM" id="MobiDB-lite"/>
    </source>
</evidence>
<feature type="non-terminal residue" evidence="3">
    <location>
        <position position="299"/>
    </location>
</feature>
<name>A0A420HC12_9PEZI</name>
<dbReference type="OrthoDB" id="4252713at2759"/>
<reference evidence="3 4" key="1">
    <citation type="journal article" date="2018" name="BMC Genomics">
        <title>Comparative genome analyses reveal sequence features reflecting distinct modes of host-adaptation between dicot and monocot powdery mildew.</title>
        <authorList>
            <person name="Wu Y."/>
            <person name="Ma X."/>
            <person name="Pan Z."/>
            <person name="Kale S.D."/>
            <person name="Song Y."/>
            <person name="King H."/>
            <person name="Zhang Q."/>
            <person name="Presley C."/>
            <person name="Deng X."/>
            <person name="Wei C.I."/>
            <person name="Xiao S."/>
        </authorList>
    </citation>
    <scope>NUCLEOTIDE SEQUENCE [LARGE SCALE GENOMIC DNA]</scope>
    <source>
        <strain evidence="3">UMSG2</strain>
    </source>
</reference>
<evidence type="ECO:0000259" key="2">
    <source>
        <dbReference type="Pfam" id="PF22936"/>
    </source>
</evidence>
<dbReference type="STRING" id="212602.A0A420HC12"/>
<feature type="domain" description="Retrovirus-related Pol polyprotein from transposon TNT 1-94-like beta-barrel" evidence="2">
    <location>
        <begin position="156"/>
        <end position="239"/>
    </location>
</feature>
<dbReference type="EMBL" id="MCFK01009347">
    <property type="protein sequence ID" value="RKF54972.1"/>
    <property type="molecule type" value="Genomic_DNA"/>
</dbReference>
<accession>A0A420HC12</accession>
<protein>
    <recommendedName>
        <fullName evidence="2">Retrovirus-related Pol polyprotein from transposon TNT 1-94-like beta-barrel domain-containing protein</fullName>
    </recommendedName>
</protein>
<dbReference type="InterPro" id="IPR054722">
    <property type="entry name" value="PolX-like_BBD"/>
</dbReference>
<evidence type="ECO:0000313" key="3">
    <source>
        <dbReference type="EMBL" id="RKF54972.1"/>
    </source>
</evidence>
<dbReference type="AlphaFoldDB" id="A0A420HC12"/>
<proteinExistence type="predicted"/>
<feature type="region of interest" description="Disordered" evidence="1">
    <location>
        <begin position="45"/>
        <end position="65"/>
    </location>
</feature>
<sequence length="299" mass="33545">MILVSSRKNNLNIDEIVSILASKETELNDPISERDNSSDVVNFAGHGRNNKHIKGRIGTNKKPLTEPGKMWLKSDTGVAWTKGASKRANSYPGQKKMKGSNNQNKMYAVDESSDEVLNMVRHVNISDKYESDDSMCLNVPCDAAFAVPQVIKNPEWYLDTCASKHITPNLDVFIVGSLKPHKVSIKCADNNFLVSEGIGDVKIEWEDDERTARRVTIRDVLYIPHAGDNLLSLGILRSRTLLTGVLTSAKIWKLQRTLTNFVFSSKQITKLSLNRSKQELLHARLGHMGSEQTKRINRM</sequence>
<organism evidence="3 4">
    <name type="scientific">Erysiphe neolycopersici</name>
    <dbReference type="NCBI Taxonomy" id="212602"/>
    <lineage>
        <taxon>Eukaryota</taxon>
        <taxon>Fungi</taxon>
        <taxon>Dikarya</taxon>
        <taxon>Ascomycota</taxon>
        <taxon>Pezizomycotina</taxon>
        <taxon>Leotiomycetes</taxon>
        <taxon>Erysiphales</taxon>
        <taxon>Erysiphaceae</taxon>
        <taxon>Erysiphe</taxon>
    </lineage>
</organism>
<dbReference type="Pfam" id="PF22936">
    <property type="entry name" value="Pol_BBD"/>
    <property type="match status" value="1"/>
</dbReference>
<gene>
    <name evidence="3" type="ORF">OnM2_093041</name>
</gene>
<keyword evidence="4" id="KW-1185">Reference proteome</keyword>